<protein>
    <recommendedName>
        <fullName evidence="1">DUF8042 domain-containing protein</fullName>
    </recommendedName>
</protein>
<comment type="caution">
    <text evidence="2">The sequence shown here is derived from an EMBL/GenBank/DDBJ whole genome shotgun (WGS) entry which is preliminary data.</text>
</comment>
<dbReference type="Proteomes" id="UP001139179">
    <property type="component" value="Unassembled WGS sequence"/>
</dbReference>
<organism evidence="2 3">
    <name type="scientific">Halalkalibacter oceani</name>
    <dbReference type="NCBI Taxonomy" id="1653776"/>
    <lineage>
        <taxon>Bacteria</taxon>
        <taxon>Bacillati</taxon>
        <taxon>Bacillota</taxon>
        <taxon>Bacilli</taxon>
        <taxon>Bacillales</taxon>
        <taxon>Bacillaceae</taxon>
        <taxon>Halalkalibacter</taxon>
    </lineage>
</organism>
<dbReference type="RefSeq" id="WP_251223420.1">
    <property type="nucleotide sequence ID" value="NZ_JAMBOL010000008.1"/>
</dbReference>
<sequence length="126" mass="14429">MGDRMERYIDVMKQALAVMETMEEGLAHIATQLHEGRVEQSLPLFEDVMTAYAVLERSLFPVFTELKSDAEKGELIKLRQSLEMILTGYEEQEYGRVKEVIQFTALPKVKQVKSGLEQLFSPFLVS</sequence>
<evidence type="ECO:0000313" key="3">
    <source>
        <dbReference type="Proteomes" id="UP001139179"/>
    </source>
</evidence>
<keyword evidence="3" id="KW-1185">Reference proteome</keyword>
<accession>A0A9X2IQK2</accession>
<evidence type="ECO:0000313" key="2">
    <source>
        <dbReference type="EMBL" id="MCM3714653.1"/>
    </source>
</evidence>
<reference evidence="2" key="1">
    <citation type="submission" date="2022-05" db="EMBL/GenBank/DDBJ databases">
        <title>Comparative Genomics of Spacecraft Associated Microbes.</title>
        <authorList>
            <person name="Tran M.T."/>
            <person name="Wright A."/>
            <person name="Seuylemezian A."/>
            <person name="Eisen J."/>
            <person name="Coil D."/>
        </authorList>
    </citation>
    <scope>NUCLEOTIDE SEQUENCE</scope>
    <source>
        <strain evidence="2">214.1.1</strain>
    </source>
</reference>
<feature type="domain" description="DUF8042" evidence="1">
    <location>
        <begin position="5"/>
        <end position="122"/>
    </location>
</feature>
<dbReference type="AlphaFoldDB" id="A0A9X2IQK2"/>
<name>A0A9X2IQK2_9BACI</name>
<evidence type="ECO:0000259" key="1">
    <source>
        <dbReference type="Pfam" id="PF26154"/>
    </source>
</evidence>
<gene>
    <name evidence="2" type="ORF">M3202_11180</name>
</gene>
<proteinExistence type="predicted"/>
<dbReference type="InterPro" id="IPR058355">
    <property type="entry name" value="DUF8042"/>
</dbReference>
<dbReference type="Pfam" id="PF26154">
    <property type="entry name" value="DUF8042"/>
    <property type="match status" value="1"/>
</dbReference>
<dbReference type="EMBL" id="JAMBOL010000008">
    <property type="protein sequence ID" value="MCM3714653.1"/>
    <property type="molecule type" value="Genomic_DNA"/>
</dbReference>